<keyword evidence="2" id="KW-0645">Protease</keyword>
<protein>
    <submittedName>
        <fullName evidence="2">Capsid maturation protease</fullName>
    </submittedName>
</protein>
<feature type="compositionally biased region" description="Low complexity" evidence="1">
    <location>
        <begin position="230"/>
        <end position="241"/>
    </location>
</feature>
<evidence type="ECO:0000256" key="1">
    <source>
        <dbReference type="SAM" id="MobiDB-lite"/>
    </source>
</evidence>
<dbReference type="Proteomes" id="UP000223856">
    <property type="component" value="Segment"/>
</dbReference>
<feature type="region of interest" description="Disordered" evidence="1">
    <location>
        <begin position="208"/>
        <end position="241"/>
    </location>
</feature>
<gene>
    <name evidence="2" type="primary">14</name>
    <name evidence="2" type="ORF">SEA_KATYUSHA_14</name>
</gene>
<accession>A0A142KBC4</accession>
<name>A0A142KBC4_9CAUD</name>
<keyword evidence="3" id="KW-1185">Reference proteome</keyword>
<sequence>MGQDTMTTEQVRNCVFVRNLGPGSGLFEKKRQDGQTSLIIEGKPIFRSGNFEDSNGFAHEWETLHMQQMCDHYTLLKDREIFADIPVRKGHVDWGGIFSDPVRNAMDELIGYMTNFRTEDRKNPTDGQTYTYLLADLEILEETAIKNIKSGLWRNVSAEISGYRTNAGAEYWPVMMGVAYVDMPAVEGLKSQHSKAKNNFSLILEDDMNTQNGNTDQQQAAPPAPPAAPAAPAVPQNFQQPAAPATPFQFKIAGKDSSDYAAVQAHIASLESRNETLETAHREQFQASKAAFVKSLVDTNKLPAPSQDDTLEYAKDLDETQFASWKKMMEGLPVIGITGQQGAGFSQSHEQVQQGDQTQDKIASLKGIISMHQSGGMSRDAIIETPTYKELIMLDKNYTLPTF</sequence>
<dbReference type="GeneID" id="40079168"/>
<organism evidence="2 3">
    <name type="scientific">Gordonia phage Katyusha</name>
    <dbReference type="NCBI Taxonomy" id="1821555"/>
    <lineage>
        <taxon>Viruses</taxon>
        <taxon>Duplodnaviria</taxon>
        <taxon>Heunggongvirae</taxon>
        <taxon>Uroviricota</taxon>
        <taxon>Caudoviricetes</taxon>
        <taxon>Demosthenesvirus</taxon>
        <taxon>Demosthenesvirus katyusha</taxon>
    </lineage>
</organism>
<proteinExistence type="predicted"/>
<dbReference type="GO" id="GO:0006508">
    <property type="term" value="P:proteolysis"/>
    <property type="evidence" value="ECO:0007669"/>
    <property type="project" value="UniProtKB-KW"/>
</dbReference>
<reference evidence="2 3" key="1">
    <citation type="submission" date="2016-03" db="EMBL/GenBank/DDBJ databases">
        <authorList>
            <person name="Green D.E."/>
            <person name="Kennedy B.V."/>
            <person name="Kocak B.Z."/>
            <person name="Moretti M.L."/>
            <person name="Onelangsy F.L."/>
            <person name="Mezghani N.A."/>
            <person name="Thompson P.K."/>
            <person name="Ulbrich M.C."/>
            <person name="Furbee E.C."/>
            <person name="Grubb S.R."/>
            <person name="Warner M.H."/>
            <person name="Montgomery M.T."/>
            <person name="Garlena R.A."/>
            <person name="Russell D.A."/>
            <person name="Pope W.H."/>
            <person name="Jacobs-Sera D."/>
            <person name="Hendrix R.W."/>
            <person name="Hatfull G.F."/>
        </authorList>
    </citation>
    <scope>NUCLEOTIDE SEQUENCE [LARGE SCALE GENOMIC DNA]</scope>
</reference>
<evidence type="ECO:0000313" key="3">
    <source>
        <dbReference type="Proteomes" id="UP000223856"/>
    </source>
</evidence>
<dbReference type="EMBL" id="KU963258">
    <property type="protein sequence ID" value="AMS03407.1"/>
    <property type="molecule type" value="Genomic_DNA"/>
</dbReference>
<keyword evidence="2" id="KW-0378">Hydrolase</keyword>
<dbReference type="GO" id="GO:0008233">
    <property type="term" value="F:peptidase activity"/>
    <property type="evidence" value="ECO:0007669"/>
    <property type="project" value="UniProtKB-KW"/>
</dbReference>
<dbReference type="KEGG" id="vg:40079168"/>
<evidence type="ECO:0000313" key="2">
    <source>
        <dbReference type="EMBL" id="AMS03407.1"/>
    </source>
</evidence>
<dbReference type="RefSeq" id="YP_009603288.1">
    <property type="nucleotide sequence ID" value="NC_041950.1"/>
</dbReference>